<gene>
    <name evidence="2" type="ORF">HMPREF1981_03411</name>
</gene>
<sequence>MTCFHKKTVAEYRRAKQKSRRRGTPGREENRKTALSNRILRYKHINMVCLQSRFIK</sequence>
<feature type="compositionally biased region" description="Basic residues" evidence="1">
    <location>
        <begin position="15"/>
        <end position="24"/>
    </location>
</feature>
<dbReference type="PATRIC" id="fig|1321819.3.peg.3143"/>
<dbReference type="HOGENOM" id="CLU_3004638_0_0_10"/>
<evidence type="ECO:0000313" key="2">
    <source>
        <dbReference type="EMBL" id="ERI81023.1"/>
    </source>
</evidence>
<evidence type="ECO:0000256" key="1">
    <source>
        <dbReference type="SAM" id="MobiDB-lite"/>
    </source>
</evidence>
<dbReference type="EMBL" id="AWSV01000175">
    <property type="protein sequence ID" value="ERI81023.1"/>
    <property type="molecule type" value="Genomic_DNA"/>
</dbReference>
<feature type="region of interest" description="Disordered" evidence="1">
    <location>
        <begin position="1"/>
        <end position="35"/>
    </location>
</feature>
<protein>
    <submittedName>
        <fullName evidence="2">Uncharacterized protein</fullName>
    </submittedName>
</protein>
<reference evidence="2 3" key="1">
    <citation type="submission" date="2013-08" db="EMBL/GenBank/DDBJ databases">
        <authorList>
            <person name="Weinstock G."/>
            <person name="Sodergren E."/>
            <person name="Wylie T."/>
            <person name="Fulton L."/>
            <person name="Fulton R."/>
            <person name="Fronick C."/>
            <person name="O'Laughlin M."/>
            <person name="Godfrey J."/>
            <person name="Miner T."/>
            <person name="Herter B."/>
            <person name="Appelbaum E."/>
            <person name="Cordes M."/>
            <person name="Lek S."/>
            <person name="Wollam A."/>
            <person name="Pepin K.H."/>
            <person name="Palsikar V.B."/>
            <person name="Mitreva M."/>
            <person name="Wilson R.K."/>
        </authorList>
    </citation>
    <scope>NUCLEOTIDE SEQUENCE [LARGE SCALE GENOMIC DNA]</scope>
    <source>
        <strain evidence="2 3">F0041</strain>
    </source>
</reference>
<dbReference type="Proteomes" id="UP000016496">
    <property type="component" value="Unassembled WGS sequence"/>
</dbReference>
<evidence type="ECO:0000313" key="3">
    <source>
        <dbReference type="Proteomes" id="UP000016496"/>
    </source>
</evidence>
<accession>U2CAI9</accession>
<name>U2CAI9_9BACE</name>
<comment type="caution">
    <text evidence="2">The sequence shown here is derived from an EMBL/GenBank/DDBJ whole genome shotgun (WGS) entry which is preliminary data.</text>
</comment>
<proteinExistence type="predicted"/>
<organism evidence="2 3">
    <name type="scientific">Bacteroides pyogenes F0041</name>
    <dbReference type="NCBI Taxonomy" id="1321819"/>
    <lineage>
        <taxon>Bacteria</taxon>
        <taxon>Pseudomonadati</taxon>
        <taxon>Bacteroidota</taxon>
        <taxon>Bacteroidia</taxon>
        <taxon>Bacteroidales</taxon>
        <taxon>Bacteroidaceae</taxon>
        <taxon>Bacteroides</taxon>
    </lineage>
</organism>
<dbReference type="AlphaFoldDB" id="U2CAI9"/>